<dbReference type="AlphaFoldDB" id="A0AA38ZMP7"/>
<dbReference type="EMBL" id="JARBHA010000010">
    <property type="protein sequence ID" value="KAJ9691452.1"/>
    <property type="molecule type" value="Genomic_DNA"/>
</dbReference>
<organism evidence="1 2">
    <name type="scientific">Vitis rotundifolia</name>
    <name type="common">Muscadine grape</name>
    <dbReference type="NCBI Taxonomy" id="103349"/>
    <lineage>
        <taxon>Eukaryota</taxon>
        <taxon>Viridiplantae</taxon>
        <taxon>Streptophyta</taxon>
        <taxon>Embryophyta</taxon>
        <taxon>Tracheophyta</taxon>
        <taxon>Spermatophyta</taxon>
        <taxon>Magnoliopsida</taxon>
        <taxon>eudicotyledons</taxon>
        <taxon>Gunneridae</taxon>
        <taxon>Pentapetalae</taxon>
        <taxon>rosids</taxon>
        <taxon>Vitales</taxon>
        <taxon>Vitaceae</taxon>
        <taxon>Viteae</taxon>
        <taxon>Vitis</taxon>
    </lineage>
</organism>
<sequence length="111" mass="12446">MALNLRAGFKEMQRKHLFESLPIAPPTAKRIRMKEPHEVPVLNTPLVAMPPSGVARSNQALIASSSTENDAMGVIRNLMRQQALLFKWLEVVEAMRAFFAQRLGSNEELCT</sequence>
<evidence type="ECO:0000313" key="2">
    <source>
        <dbReference type="Proteomes" id="UP001168098"/>
    </source>
</evidence>
<comment type="caution">
    <text evidence="1">The sequence shown here is derived from an EMBL/GenBank/DDBJ whole genome shotgun (WGS) entry which is preliminary data.</text>
</comment>
<reference evidence="1 2" key="1">
    <citation type="journal article" date="2023" name="BMC Biotechnol.">
        <title>Vitis rotundifolia cv Carlos genome sequencing.</title>
        <authorList>
            <person name="Huff M."/>
            <person name="Hulse-Kemp A."/>
            <person name="Scheffler B."/>
            <person name="Youngblood R."/>
            <person name="Simpson S."/>
            <person name="Babiker E."/>
            <person name="Staton M."/>
        </authorList>
    </citation>
    <scope>NUCLEOTIDE SEQUENCE [LARGE SCALE GENOMIC DNA]</scope>
    <source>
        <tissue evidence="1">Leaf</tissue>
    </source>
</reference>
<name>A0AA38ZMP7_VITRO</name>
<evidence type="ECO:0000313" key="1">
    <source>
        <dbReference type="EMBL" id="KAJ9691452.1"/>
    </source>
</evidence>
<dbReference type="Proteomes" id="UP001168098">
    <property type="component" value="Unassembled WGS sequence"/>
</dbReference>
<protein>
    <submittedName>
        <fullName evidence="1">Uncharacterized protein</fullName>
    </submittedName>
</protein>
<gene>
    <name evidence="1" type="ORF">PVL29_013584</name>
</gene>
<proteinExistence type="predicted"/>
<keyword evidence="2" id="KW-1185">Reference proteome</keyword>
<accession>A0AA38ZMP7</accession>